<dbReference type="GO" id="GO:0005524">
    <property type="term" value="F:ATP binding"/>
    <property type="evidence" value="ECO:0007669"/>
    <property type="project" value="UniProtKB-UniRule"/>
</dbReference>
<dbReference type="GO" id="GO:0003676">
    <property type="term" value="F:nucleic acid binding"/>
    <property type="evidence" value="ECO:0007669"/>
    <property type="project" value="InterPro"/>
</dbReference>
<feature type="binding site" evidence="7">
    <location>
        <position position="228"/>
    </location>
    <ligand>
        <name>L-aspartate</name>
        <dbReference type="ChEBI" id="CHEBI:29991"/>
    </ligand>
</feature>
<dbReference type="Gene3D" id="3.30.1360.30">
    <property type="entry name" value="GAD-like domain"/>
    <property type="match status" value="1"/>
</dbReference>
<comment type="function">
    <text evidence="7">Aspartyl-tRNA synthetase with relaxed tRNA specificity since it is able to aspartylate not only its cognate tRNA(Asp) but also tRNA(Asn). Reaction proceeds in two steps: L-aspartate is first activated by ATP to form Asp-AMP and then transferred to the acceptor end of tRNA(Asp/Asn).</text>
</comment>
<dbReference type="Pfam" id="PF01336">
    <property type="entry name" value="tRNA_anti-codon"/>
    <property type="match status" value="1"/>
</dbReference>
<feature type="site" description="Important for tRNA non-discrimination" evidence="7">
    <location>
        <position position="38"/>
    </location>
</feature>
<feature type="binding site" evidence="7">
    <location>
        <position position="455"/>
    </location>
    <ligand>
        <name>L-aspartate</name>
        <dbReference type="ChEBI" id="CHEBI:29991"/>
    </ligand>
</feature>
<keyword evidence="2 7" id="KW-0436">Ligase</keyword>
<keyword evidence="10" id="KW-1185">Reference proteome</keyword>
<dbReference type="InterPro" id="IPR012340">
    <property type="entry name" value="NA-bd_OB-fold"/>
</dbReference>
<organism evidence="9 10">
    <name type="scientific">Desulfobacter latus</name>
    <dbReference type="NCBI Taxonomy" id="2292"/>
    <lineage>
        <taxon>Bacteria</taxon>
        <taxon>Pseudomonadati</taxon>
        <taxon>Thermodesulfobacteriota</taxon>
        <taxon>Desulfobacteria</taxon>
        <taxon>Desulfobacterales</taxon>
        <taxon>Desulfobacteraceae</taxon>
        <taxon>Desulfobacter</taxon>
    </lineage>
</organism>
<sequence>MTDLLGDMKRTHSCIELGKSHIGQDVVLMGWVQHRRDHGGVIFVDLRDREGITQVVFDPSVSEAVHEKAQEIRNEYVLGIKGKVSARPADMINPRMTTGVIEVLVTELRIFSRAKTPAFQIEDRVDASETIRLQYRYLDLRRTQLKNNMLARHKTTMTVRNYLDANGFIDIETPVLTKSTPEGARDYLVPSRVNQGDFYALPQSPQLFKQLLMVAGFDRYYQVVKCFRDEDLRADRQPEFTQIDMELSFVDEHQVMAITEGLIKAIFKNVLDVDFPEPFPSMTWAEAMERFGIDRPDLRFGLELKNVSDIVANADFKVFASVVKNGGLVKAVNAKGCADFTRKQIDELTEFAAVYRAKGLAWIKIKEDQWQSPIAKFFSDDEKEALKQRLDLEPGDIVFFVADKPNITNEALGQLRNELARRLGLIDDNEFKFTWITHFPMFEYDETEKRYQALHHPFTAPMEADIDKLESNPLEVNSRAYDLVLNGVEIGGGSIRIHDSELQERVLKCLGIGQEEAKEKFGFLLEALTFGAPPHGGLAFGLDRLVMLLCREDSIRNVIAFPKTQKATCLMTQAPSKAVAAQLQELAIKTVKPIE</sequence>
<comment type="catalytic activity">
    <reaction evidence="7">
        <text>tRNA(Asx) + L-aspartate + ATP = L-aspartyl-tRNA(Asx) + AMP + diphosphate</text>
        <dbReference type="Rhea" id="RHEA:18349"/>
        <dbReference type="Rhea" id="RHEA-COMP:9710"/>
        <dbReference type="Rhea" id="RHEA-COMP:9711"/>
        <dbReference type="ChEBI" id="CHEBI:29991"/>
        <dbReference type="ChEBI" id="CHEBI:30616"/>
        <dbReference type="ChEBI" id="CHEBI:33019"/>
        <dbReference type="ChEBI" id="CHEBI:78442"/>
        <dbReference type="ChEBI" id="CHEBI:78516"/>
        <dbReference type="ChEBI" id="CHEBI:456215"/>
        <dbReference type="EC" id="6.1.1.23"/>
    </reaction>
</comment>
<feature type="region of interest" description="Aspartate" evidence="7">
    <location>
        <begin position="206"/>
        <end position="209"/>
    </location>
</feature>
<feature type="binding site" evidence="7">
    <location>
        <position position="182"/>
    </location>
    <ligand>
        <name>L-aspartate</name>
        <dbReference type="ChEBI" id="CHEBI:29991"/>
    </ligand>
</feature>
<name>A0A850T7N0_9BACT</name>
<dbReference type="HAMAP" id="MF_00044">
    <property type="entry name" value="Asp_tRNA_synth_type1"/>
    <property type="match status" value="1"/>
</dbReference>
<protein>
    <recommendedName>
        <fullName evidence="7">Aspartate--tRNA(Asp/Asn) ligase</fullName>
        <ecNumber evidence="7">6.1.1.23</ecNumber>
    </recommendedName>
    <alternativeName>
        <fullName evidence="7">Aspartyl-tRNA synthetase</fullName>
        <shortName evidence="7">AspRS</shortName>
    </alternativeName>
    <alternativeName>
        <fullName evidence="7">Non-discriminating aspartyl-tRNA synthetase</fullName>
        <shortName evidence="7">ND-AspRS</shortName>
    </alternativeName>
</protein>
<feature type="binding site" evidence="7">
    <location>
        <begin position="541"/>
        <end position="544"/>
    </location>
    <ligand>
        <name>ATP</name>
        <dbReference type="ChEBI" id="CHEBI:30616"/>
    </ligand>
</feature>
<evidence type="ECO:0000256" key="3">
    <source>
        <dbReference type="ARBA" id="ARBA00022741"/>
    </source>
</evidence>
<dbReference type="CDD" id="cd04317">
    <property type="entry name" value="EcAspRS_like_N"/>
    <property type="match status" value="1"/>
</dbReference>
<comment type="subunit">
    <text evidence="7">Homodimer.</text>
</comment>
<dbReference type="InterPro" id="IPR045864">
    <property type="entry name" value="aa-tRNA-synth_II/BPL/LPL"/>
</dbReference>
<dbReference type="PANTHER" id="PTHR22594:SF5">
    <property type="entry name" value="ASPARTATE--TRNA LIGASE, MITOCHONDRIAL"/>
    <property type="match status" value="1"/>
</dbReference>
<evidence type="ECO:0000256" key="7">
    <source>
        <dbReference type="HAMAP-Rule" id="MF_00044"/>
    </source>
</evidence>
<dbReference type="InterPro" id="IPR006195">
    <property type="entry name" value="aa-tRNA-synth_II"/>
</dbReference>
<evidence type="ECO:0000256" key="2">
    <source>
        <dbReference type="ARBA" id="ARBA00022598"/>
    </source>
</evidence>
<proteinExistence type="inferred from homology"/>
<feature type="binding site" evidence="7">
    <location>
        <begin position="228"/>
        <end position="230"/>
    </location>
    <ligand>
        <name>ATP</name>
        <dbReference type="ChEBI" id="CHEBI:30616"/>
    </ligand>
</feature>
<feature type="binding site" evidence="7">
    <location>
        <position position="237"/>
    </location>
    <ligand>
        <name>ATP</name>
        <dbReference type="ChEBI" id="CHEBI:30616"/>
    </ligand>
</feature>
<evidence type="ECO:0000256" key="1">
    <source>
        <dbReference type="ARBA" id="ARBA00006303"/>
    </source>
</evidence>
<dbReference type="InterPro" id="IPR002312">
    <property type="entry name" value="Asp/Asn-tRNA-synth_IIb"/>
</dbReference>
<feature type="binding site" evidence="7">
    <location>
        <position position="489"/>
    </location>
    <ligand>
        <name>ATP</name>
        <dbReference type="ChEBI" id="CHEBI:30616"/>
    </ligand>
</feature>
<dbReference type="InterPro" id="IPR004524">
    <property type="entry name" value="Asp-tRNA-ligase_1"/>
</dbReference>
<dbReference type="RefSeq" id="WP_178366895.1">
    <property type="nucleotide sequence ID" value="NZ_JACADJ010000034.1"/>
</dbReference>
<dbReference type="InterPro" id="IPR047090">
    <property type="entry name" value="AspRS_core"/>
</dbReference>
<evidence type="ECO:0000256" key="4">
    <source>
        <dbReference type="ARBA" id="ARBA00022840"/>
    </source>
</evidence>
<dbReference type="SUPFAM" id="SSF55261">
    <property type="entry name" value="GAD domain-like"/>
    <property type="match status" value="1"/>
</dbReference>
<dbReference type="Gene3D" id="3.30.930.10">
    <property type="entry name" value="Bira Bifunctional Protein, Domain 2"/>
    <property type="match status" value="1"/>
</dbReference>
<dbReference type="InterPro" id="IPR004364">
    <property type="entry name" value="Aa-tRNA-synt_II"/>
</dbReference>
<dbReference type="Proteomes" id="UP000553343">
    <property type="component" value="Unassembled WGS sequence"/>
</dbReference>
<dbReference type="EC" id="6.1.1.23" evidence="7"/>
<comment type="caution">
    <text evidence="7">Lacks conserved residue(s) required for the propagation of feature annotation.</text>
</comment>
<dbReference type="AlphaFoldDB" id="A0A850T7N0"/>
<feature type="domain" description="Aminoacyl-transfer RNA synthetases class-II family profile" evidence="8">
    <location>
        <begin position="159"/>
        <end position="562"/>
    </location>
</feature>
<dbReference type="InterPro" id="IPR004365">
    <property type="entry name" value="NA-bd_OB_tRNA"/>
</dbReference>
<evidence type="ECO:0000256" key="5">
    <source>
        <dbReference type="ARBA" id="ARBA00022917"/>
    </source>
</evidence>
<keyword evidence="5 7" id="KW-0648">Protein biosynthesis</keyword>
<dbReference type="NCBIfam" id="NF001750">
    <property type="entry name" value="PRK00476.1"/>
    <property type="match status" value="1"/>
</dbReference>
<accession>A0A850T7N0</accession>
<dbReference type="GO" id="GO:0050560">
    <property type="term" value="F:aspartate-tRNA(Asn) ligase activity"/>
    <property type="evidence" value="ECO:0007669"/>
    <property type="project" value="UniProtKB-EC"/>
</dbReference>
<keyword evidence="6 7" id="KW-0030">Aminoacyl-tRNA synthetase</keyword>
<evidence type="ECO:0000259" key="8">
    <source>
        <dbReference type="PROSITE" id="PS50862"/>
    </source>
</evidence>
<dbReference type="CDD" id="cd00777">
    <property type="entry name" value="AspRS_core"/>
    <property type="match status" value="1"/>
</dbReference>
<comment type="subcellular location">
    <subcellularLocation>
        <location evidence="7">Cytoplasm</location>
    </subcellularLocation>
</comment>
<reference evidence="9 10" key="1">
    <citation type="submission" date="2020-06" db="EMBL/GenBank/DDBJ databases">
        <title>High-quality draft genome of sulfate reducer Desulfobacter latus type strain AcrS2 isolated from marine sediment.</title>
        <authorList>
            <person name="Hoppe M."/>
            <person name="Larsen C.K."/>
            <person name="Marshall I.P.G."/>
            <person name="Schramm A."/>
            <person name="Marietou A.G."/>
        </authorList>
    </citation>
    <scope>NUCLEOTIDE SEQUENCE [LARGE SCALE GENOMIC DNA]</scope>
    <source>
        <strain evidence="9 10">AcRS2</strain>
    </source>
</reference>
<keyword evidence="4 7" id="KW-0067">ATP-binding</keyword>
<dbReference type="SUPFAM" id="SSF50249">
    <property type="entry name" value="Nucleic acid-binding proteins"/>
    <property type="match status" value="1"/>
</dbReference>
<dbReference type="Pfam" id="PF00152">
    <property type="entry name" value="tRNA-synt_2"/>
    <property type="match status" value="1"/>
</dbReference>
<dbReference type="GO" id="GO:0006422">
    <property type="term" value="P:aspartyl-tRNA aminoacylation"/>
    <property type="evidence" value="ECO:0007669"/>
    <property type="project" value="UniProtKB-UniRule"/>
</dbReference>
<dbReference type="PROSITE" id="PS50862">
    <property type="entry name" value="AA_TRNA_LIGASE_II"/>
    <property type="match status" value="1"/>
</dbReference>
<dbReference type="GO" id="GO:0005737">
    <property type="term" value="C:cytoplasm"/>
    <property type="evidence" value="ECO:0007669"/>
    <property type="project" value="UniProtKB-SubCell"/>
</dbReference>
<dbReference type="InterPro" id="IPR029351">
    <property type="entry name" value="GAD_dom"/>
</dbReference>
<dbReference type="EMBL" id="JACADJ010000034">
    <property type="protein sequence ID" value="NWH05442.1"/>
    <property type="molecule type" value="Genomic_DNA"/>
</dbReference>
<keyword evidence="7" id="KW-0963">Cytoplasm</keyword>
<comment type="similarity">
    <text evidence="1 7">Belongs to the class-II aminoacyl-tRNA synthetase family. Type 1 subfamily.</text>
</comment>
<dbReference type="Gene3D" id="2.40.50.140">
    <property type="entry name" value="Nucleic acid-binding proteins"/>
    <property type="match status" value="1"/>
</dbReference>
<gene>
    <name evidence="7 9" type="primary">aspS</name>
    <name evidence="9" type="ORF">HXW94_10655</name>
</gene>
<dbReference type="InterPro" id="IPR047089">
    <property type="entry name" value="Asp-tRNA-ligase_1_N"/>
</dbReference>
<dbReference type="NCBIfam" id="TIGR00459">
    <property type="entry name" value="aspS_bact"/>
    <property type="match status" value="1"/>
</dbReference>
<dbReference type="PRINTS" id="PR01042">
    <property type="entry name" value="TRNASYNTHASP"/>
</dbReference>
<dbReference type="SUPFAM" id="SSF55681">
    <property type="entry name" value="Class II aaRS and biotin synthetases"/>
    <property type="match status" value="1"/>
</dbReference>
<comment type="caution">
    <text evidence="9">The sequence shown here is derived from an EMBL/GenBank/DDBJ whole genome shotgun (WGS) entry which is preliminary data.</text>
</comment>
<evidence type="ECO:0000256" key="6">
    <source>
        <dbReference type="ARBA" id="ARBA00023146"/>
    </source>
</evidence>
<feature type="binding site" evidence="7">
    <location>
        <position position="496"/>
    </location>
    <ligand>
        <name>L-aspartate</name>
        <dbReference type="ChEBI" id="CHEBI:29991"/>
    </ligand>
</feature>
<dbReference type="PANTHER" id="PTHR22594">
    <property type="entry name" value="ASPARTYL/LYSYL-TRNA SYNTHETASE"/>
    <property type="match status" value="1"/>
</dbReference>
<evidence type="ECO:0000313" key="10">
    <source>
        <dbReference type="Proteomes" id="UP000553343"/>
    </source>
</evidence>
<evidence type="ECO:0000313" key="9">
    <source>
        <dbReference type="EMBL" id="NWH05442.1"/>
    </source>
</evidence>
<keyword evidence="3 7" id="KW-0547">Nucleotide-binding</keyword>
<dbReference type="InterPro" id="IPR004115">
    <property type="entry name" value="GAD-like_sf"/>
</dbReference>
<dbReference type="GO" id="GO:0004815">
    <property type="term" value="F:aspartate-tRNA ligase activity"/>
    <property type="evidence" value="ECO:0007669"/>
    <property type="project" value="UniProtKB-UniRule"/>
</dbReference>
<dbReference type="Pfam" id="PF02938">
    <property type="entry name" value="GAD"/>
    <property type="match status" value="1"/>
</dbReference>